<dbReference type="InterPro" id="IPR013096">
    <property type="entry name" value="Cupin_2"/>
</dbReference>
<dbReference type="SUPFAM" id="SSF47413">
    <property type="entry name" value="lambda repressor-like DNA-binding domains"/>
    <property type="match status" value="1"/>
</dbReference>
<dbReference type="CDD" id="cd02209">
    <property type="entry name" value="cupin_XRE_C"/>
    <property type="match status" value="1"/>
</dbReference>
<dbReference type="EMBL" id="JAWLUP010000014">
    <property type="protein sequence ID" value="MDV7264660.1"/>
    <property type="molecule type" value="Genomic_DNA"/>
</dbReference>
<dbReference type="Proteomes" id="UP001185863">
    <property type="component" value="Unassembled WGS sequence"/>
</dbReference>
<dbReference type="SUPFAM" id="SSF51182">
    <property type="entry name" value="RmlC-like cupins"/>
    <property type="match status" value="1"/>
</dbReference>
<dbReference type="GO" id="GO:0003700">
    <property type="term" value="F:DNA-binding transcription factor activity"/>
    <property type="evidence" value="ECO:0007669"/>
    <property type="project" value="TreeGrafter"/>
</dbReference>
<protein>
    <submittedName>
        <fullName evidence="4">XRE family transcriptional regulator</fullName>
    </submittedName>
</protein>
<dbReference type="CDD" id="cd00093">
    <property type="entry name" value="HTH_XRE"/>
    <property type="match status" value="1"/>
</dbReference>
<dbReference type="PANTHER" id="PTHR46797">
    <property type="entry name" value="HTH-TYPE TRANSCRIPTIONAL REGULATOR"/>
    <property type="match status" value="1"/>
</dbReference>
<dbReference type="SMART" id="SM00530">
    <property type="entry name" value="HTH_XRE"/>
    <property type="match status" value="1"/>
</dbReference>
<dbReference type="PANTHER" id="PTHR46797:SF1">
    <property type="entry name" value="METHYLPHOSPHONATE SYNTHASE"/>
    <property type="match status" value="1"/>
</dbReference>
<gene>
    <name evidence="4" type="ORF">R4315_08890</name>
</gene>
<evidence type="ECO:0000256" key="1">
    <source>
        <dbReference type="ARBA" id="ARBA00023125"/>
    </source>
</evidence>
<dbReference type="InterPro" id="IPR001387">
    <property type="entry name" value="Cro/C1-type_HTH"/>
</dbReference>
<dbReference type="InterPro" id="IPR014710">
    <property type="entry name" value="RmlC-like_jellyroll"/>
</dbReference>
<feature type="region of interest" description="Disordered" evidence="2">
    <location>
        <begin position="1"/>
        <end position="22"/>
    </location>
</feature>
<dbReference type="Gene3D" id="1.10.260.40">
    <property type="entry name" value="lambda repressor-like DNA-binding domains"/>
    <property type="match status" value="1"/>
</dbReference>
<dbReference type="PROSITE" id="PS50943">
    <property type="entry name" value="HTH_CROC1"/>
    <property type="match status" value="1"/>
</dbReference>
<comment type="caution">
    <text evidence="4">The sequence shown here is derived from an EMBL/GenBank/DDBJ whole genome shotgun (WGS) entry which is preliminary data.</text>
</comment>
<dbReference type="InterPro" id="IPR010982">
    <property type="entry name" value="Lambda_DNA-bd_dom_sf"/>
</dbReference>
<keyword evidence="1" id="KW-0238">DNA-binding</keyword>
<evidence type="ECO:0000313" key="5">
    <source>
        <dbReference type="Proteomes" id="UP001185863"/>
    </source>
</evidence>
<dbReference type="GO" id="GO:0003677">
    <property type="term" value="F:DNA binding"/>
    <property type="evidence" value="ECO:0007669"/>
    <property type="project" value="UniProtKB-KW"/>
</dbReference>
<name>A0AAE4UX76_9NOCA</name>
<proteinExistence type="predicted"/>
<dbReference type="Pfam" id="PF07883">
    <property type="entry name" value="Cupin_2"/>
    <property type="match status" value="1"/>
</dbReference>
<evidence type="ECO:0000256" key="2">
    <source>
        <dbReference type="SAM" id="MobiDB-lite"/>
    </source>
</evidence>
<dbReference type="InterPro" id="IPR011051">
    <property type="entry name" value="RmlC_Cupin_sf"/>
</dbReference>
<dbReference type="AlphaFoldDB" id="A0AAE4UX76"/>
<accession>A0AAE4UX76</accession>
<feature type="domain" description="HTH cro/C1-type" evidence="3">
    <location>
        <begin position="24"/>
        <end position="78"/>
    </location>
</feature>
<sequence length="238" mass="25304">MSEAVSAVADDDGAQAGSHLGQRLRAAREAANMSLREMARRVHLSPSFISQVELGRATPSVGTLYAIVTELGLSLDTLMAEHTTPTDLQAHGFTAVPGAGNDTADHAPAITSGKSAPSTLPEIGSLPGLQRHGDRLELFLGGGVRWERLTPADDPDVEFLRVTYPPGTESCPADNLMVHGGKEYCHILSGSLEVQVAFARQVLGPGDSVNFDSSTPHRLSNPFEETCVAIWFVVGRNH</sequence>
<dbReference type="Pfam" id="PF01381">
    <property type="entry name" value="HTH_3"/>
    <property type="match status" value="1"/>
</dbReference>
<evidence type="ECO:0000259" key="3">
    <source>
        <dbReference type="PROSITE" id="PS50943"/>
    </source>
</evidence>
<evidence type="ECO:0000313" key="4">
    <source>
        <dbReference type="EMBL" id="MDV7264660.1"/>
    </source>
</evidence>
<dbReference type="RefSeq" id="WP_317744334.1">
    <property type="nucleotide sequence ID" value="NZ_JAWLUP010000014.1"/>
</dbReference>
<reference evidence="4" key="1">
    <citation type="submission" date="2023-10" db="EMBL/GenBank/DDBJ databases">
        <title>Development of a sustainable strategy for remediation of hydrocarbon-contaminated territories based on the waste exchange concept.</title>
        <authorList>
            <person name="Krivoruchko A."/>
        </authorList>
    </citation>
    <scope>NUCLEOTIDE SEQUENCE</scope>
    <source>
        <strain evidence="4">IEGM 68</strain>
    </source>
</reference>
<dbReference type="Gene3D" id="2.60.120.10">
    <property type="entry name" value="Jelly Rolls"/>
    <property type="match status" value="1"/>
</dbReference>
<dbReference type="GO" id="GO:0005829">
    <property type="term" value="C:cytosol"/>
    <property type="evidence" value="ECO:0007669"/>
    <property type="project" value="TreeGrafter"/>
</dbReference>
<dbReference type="InterPro" id="IPR050807">
    <property type="entry name" value="TransReg_Diox_bact_type"/>
</dbReference>
<organism evidence="4 5">
    <name type="scientific">Rhodococcus oxybenzonivorans</name>
    <dbReference type="NCBI Taxonomy" id="1990687"/>
    <lineage>
        <taxon>Bacteria</taxon>
        <taxon>Bacillati</taxon>
        <taxon>Actinomycetota</taxon>
        <taxon>Actinomycetes</taxon>
        <taxon>Mycobacteriales</taxon>
        <taxon>Nocardiaceae</taxon>
        <taxon>Rhodococcus</taxon>
    </lineage>
</organism>